<name>A0ABQ0E186_9PORP</name>
<keyword evidence="3" id="KW-1185">Reference proteome</keyword>
<sequence length="200" mass="22477">MIWDNVAKIYDAATNVTNGKANRKVSEIVAKQIESTDNVLECACGTGLLTHRIYPLCQSIVATDFSTAMLLQTKKKCSQATNLRLDKADITQLPYDTNSFDKVIAGNVLHLLPDSKKAMEEMRRVCRVGGEIIIPTYVKPEHKNLLTRSWLNLLRIVGVKFKNSFTFSTYQEFFSTLGYKEVRYLLVDGCPSCAIAFVKI</sequence>
<gene>
    <name evidence="2" type="ORF">Tsumi_05470</name>
</gene>
<feature type="domain" description="Methyltransferase type 11" evidence="1">
    <location>
        <begin position="40"/>
        <end position="134"/>
    </location>
</feature>
<dbReference type="PANTHER" id="PTHR43591">
    <property type="entry name" value="METHYLTRANSFERASE"/>
    <property type="match status" value="1"/>
</dbReference>
<dbReference type="EMBL" id="BAAFSF010000001">
    <property type="protein sequence ID" value="GAB1251443.1"/>
    <property type="molecule type" value="Genomic_DNA"/>
</dbReference>
<evidence type="ECO:0000313" key="2">
    <source>
        <dbReference type="EMBL" id="GAB1251443.1"/>
    </source>
</evidence>
<dbReference type="Gene3D" id="3.40.50.150">
    <property type="entry name" value="Vaccinia Virus protein VP39"/>
    <property type="match status" value="1"/>
</dbReference>
<evidence type="ECO:0000259" key="1">
    <source>
        <dbReference type="Pfam" id="PF08241"/>
    </source>
</evidence>
<dbReference type="CDD" id="cd02440">
    <property type="entry name" value="AdoMet_MTases"/>
    <property type="match status" value="1"/>
</dbReference>
<reference evidence="2 3" key="1">
    <citation type="journal article" date="2025" name="Int. J. Syst. Evol. Microbiol.">
        <title>Desulfovibrio falkowii sp. nov., Porphyromonas miyakawae sp. nov., Mediterraneibacter flintii sp. nov. and Owariibacterium komagatae gen. nov., sp. nov., isolated from human faeces.</title>
        <authorList>
            <person name="Hamaguchi T."/>
            <person name="Ohara M."/>
            <person name="Hisatomi A."/>
            <person name="Sekiguchi K."/>
            <person name="Takeda J.I."/>
            <person name="Ueyama J."/>
            <person name="Ito M."/>
            <person name="Nishiwaki H."/>
            <person name="Ogi T."/>
            <person name="Hirayama M."/>
            <person name="Ohkuma M."/>
            <person name="Sakamoto M."/>
            <person name="Ohno K."/>
        </authorList>
    </citation>
    <scope>NUCLEOTIDE SEQUENCE [LARGE SCALE GENOMIC DNA]</scope>
    <source>
        <strain evidence="2 3">13CB11C</strain>
    </source>
</reference>
<dbReference type="SUPFAM" id="SSF53335">
    <property type="entry name" value="S-adenosyl-L-methionine-dependent methyltransferases"/>
    <property type="match status" value="1"/>
</dbReference>
<dbReference type="InterPro" id="IPR029063">
    <property type="entry name" value="SAM-dependent_MTases_sf"/>
</dbReference>
<protein>
    <recommendedName>
        <fullName evidence="1">Methyltransferase type 11 domain-containing protein</fullName>
    </recommendedName>
</protein>
<dbReference type="Pfam" id="PF08241">
    <property type="entry name" value="Methyltransf_11"/>
    <property type="match status" value="1"/>
</dbReference>
<dbReference type="RefSeq" id="WP_411915253.1">
    <property type="nucleotide sequence ID" value="NZ_BAAFSF010000001.1"/>
</dbReference>
<evidence type="ECO:0000313" key="3">
    <source>
        <dbReference type="Proteomes" id="UP001628220"/>
    </source>
</evidence>
<dbReference type="InterPro" id="IPR013216">
    <property type="entry name" value="Methyltransf_11"/>
</dbReference>
<accession>A0ABQ0E186</accession>
<comment type="caution">
    <text evidence="2">The sequence shown here is derived from an EMBL/GenBank/DDBJ whole genome shotgun (WGS) entry which is preliminary data.</text>
</comment>
<organism evidence="2 3">
    <name type="scientific">Porphyromonas miyakawae</name>
    <dbReference type="NCBI Taxonomy" id="3137470"/>
    <lineage>
        <taxon>Bacteria</taxon>
        <taxon>Pseudomonadati</taxon>
        <taxon>Bacteroidota</taxon>
        <taxon>Bacteroidia</taxon>
        <taxon>Bacteroidales</taxon>
        <taxon>Porphyromonadaceae</taxon>
        <taxon>Porphyromonas</taxon>
    </lineage>
</organism>
<dbReference type="Proteomes" id="UP001628220">
    <property type="component" value="Unassembled WGS sequence"/>
</dbReference>
<proteinExistence type="predicted"/>